<reference evidence="8" key="1">
    <citation type="submission" date="2016-05" db="EMBL/GenBank/DDBJ databases">
        <title>Comparative genomics of biotechnologically important yeasts.</title>
        <authorList>
            <consortium name="DOE Joint Genome Institute"/>
            <person name="Riley R."/>
            <person name="Haridas S."/>
            <person name="Wolfe K.H."/>
            <person name="Lopes M.R."/>
            <person name="Hittinger C.T."/>
            <person name="Goker M."/>
            <person name="Salamov A."/>
            <person name="Wisecaver J."/>
            <person name="Long T.M."/>
            <person name="Aerts A.L."/>
            <person name="Barry K."/>
            <person name="Choi C."/>
            <person name="Clum A."/>
            <person name="Coughlan A.Y."/>
            <person name="Deshpande S."/>
            <person name="Douglass A.P."/>
            <person name="Hanson S.J."/>
            <person name="Klenk H.-P."/>
            <person name="Labutti K."/>
            <person name="Lapidus A."/>
            <person name="Lindquist E."/>
            <person name="Lipzen A."/>
            <person name="Meier-Kolthoff J.P."/>
            <person name="Ohm R.A."/>
            <person name="Otillar R.P."/>
            <person name="Pangilinan J."/>
            <person name="Peng Y."/>
            <person name="Rokas A."/>
            <person name="Rosa C.A."/>
            <person name="Scheuner C."/>
            <person name="Sibirny A.A."/>
            <person name="Slot J.C."/>
            <person name="Stielow J.B."/>
            <person name="Sun H."/>
            <person name="Kurtzman C.P."/>
            <person name="Blackwell M."/>
            <person name="Grigoriev I.V."/>
            <person name="Jeffries T.W."/>
        </authorList>
    </citation>
    <scope>NUCLEOTIDE SEQUENCE [LARGE SCALE GENOMIC DNA]</scope>
    <source>
        <strain evidence="8">NRRL Y-12698</strain>
    </source>
</reference>
<feature type="compositionally biased region" description="Low complexity" evidence="5">
    <location>
        <begin position="1"/>
        <end position="16"/>
    </location>
</feature>
<evidence type="ECO:0000256" key="1">
    <source>
        <dbReference type="ARBA" id="ARBA00005234"/>
    </source>
</evidence>
<dbReference type="GO" id="GO:0016929">
    <property type="term" value="F:deSUMOylase activity"/>
    <property type="evidence" value="ECO:0007669"/>
    <property type="project" value="TreeGrafter"/>
</dbReference>
<dbReference type="InterPro" id="IPR003653">
    <property type="entry name" value="Peptidase_C48_C"/>
</dbReference>
<comment type="similarity">
    <text evidence="1">Belongs to the peptidase C48 family.</text>
</comment>
<feature type="region of interest" description="Disordered" evidence="5">
    <location>
        <begin position="1"/>
        <end position="30"/>
    </location>
</feature>
<evidence type="ECO:0000259" key="6">
    <source>
        <dbReference type="PROSITE" id="PS50600"/>
    </source>
</evidence>
<organism evidence="7 8">
    <name type="scientific">Babjeviella inositovora NRRL Y-12698</name>
    <dbReference type="NCBI Taxonomy" id="984486"/>
    <lineage>
        <taxon>Eukaryota</taxon>
        <taxon>Fungi</taxon>
        <taxon>Dikarya</taxon>
        <taxon>Ascomycota</taxon>
        <taxon>Saccharomycotina</taxon>
        <taxon>Pichiomycetes</taxon>
        <taxon>Serinales incertae sedis</taxon>
        <taxon>Babjeviella</taxon>
    </lineage>
</organism>
<dbReference type="RefSeq" id="XP_018987682.1">
    <property type="nucleotide sequence ID" value="XM_019131545.1"/>
</dbReference>
<dbReference type="GeneID" id="30149398"/>
<dbReference type="GO" id="GO:0005634">
    <property type="term" value="C:nucleus"/>
    <property type="evidence" value="ECO:0007669"/>
    <property type="project" value="TreeGrafter"/>
</dbReference>
<feature type="domain" description="Ubiquitin-like protease family profile" evidence="6">
    <location>
        <begin position="97"/>
        <end position="265"/>
    </location>
</feature>
<dbReference type="AlphaFoldDB" id="A0A1E3QXT3"/>
<dbReference type="InterPro" id="IPR038765">
    <property type="entry name" value="Papain-like_cys_pep_sf"/>
</dbReference>
<protein>
    <recommendedName>
        <fullName evidence="6">Ubiquitin-like protease family profile domain-containing protein</fullName>
    </recommendedName>
</protein>
<dbReference type="Gene3D" id="3.40.395.10">
    <property type="entry name" value="Adenoviral Proteinase, Chain A"/>
    <property type="match status" value="1"/>
</dbReference>
<dbReference type="EMBL" id="KV454426">
    <property type="protein sequence ID" value="ODQ82354.1"/>
    <property type="molecule type" value="Genomic_DNA"/>
</dbReference>
<gene>
    <name evidence="7" type="ORF">BABINDRAFT_31423</name>
</gene>
<dbReference type="SUPFAM" id="SSF54001">
    <property type="entry name" value="Cysteine proteinases"/>
    <property type="match status" value="1"/>
</dbReference>
<dbReference type="PROSITE" id="PS50600">
    <property type="entry name" value="ULP_PROTEASE"/>
    <property type="match status" value="1"/>
</dbReference>
<accession>A0A1E3QXT3</accession>
<dbReference type="GO" id="GO:0016926">
    <property type="term" value="P:protein desumoylation"/>
    <property type="evidence" value="ECO:0007669"/>
    <property type="project" value="TreeGrafter"/>
</dbReference>
<dbReference type="FunFam" id="3.30.310.130:FF:000008">
    <property type="entry name" value="Ubiquitin-like-specific protease 1"/>
    <property type="match status" value="1"/>
</dbReference>
<evidence type="ECO:0000313" key="8">
    <source>
        <dbReference type="Proteomes" id="UP000094336"/>
    </source>
</evidence>
<name>A0A1E3QXT3_9ASCO</name>
<keyword evidence="2" id="KW-0645">Protease</keyword>
<evidence type="ECO:0000256" key="3">
    <source>
        <dbReference type="ARBA" id="ARBA00022801"/>
    </source>
</evidence>
<dbReference type="Proteomes" id="UP000094336">
    <property type="component" value="Unassembled WGS sequence"/>
</dbReference>
<evidence type="ECO:0000256" key="4">
    <source>
        <dbReference type="ARBA" id="ARBA00022807"/>
    </source>
</evidence>
<evidence type="ECO:0000256" key="5">
    <source>
        <dbReference type="SAM" id="MobiDB-lite"/>
    </source>
</evidence>
<dbReference type="PANTHER" id="PTHR12606:SF141">
    <property type="entry name" value="GH15225P-RELATED"/>
    <property type="match status" value="1"/>
</dbReference>
<evidence type="ECO:0000313" key="7">
    <source>
        <dbReference type="EMBL" id="ODQ82354.1"/>
    </source>
</evidence>
<keyword evidence="3" id="KW-0378">Hydrolase</keyword>
<dbReference type="PANTHER" id="PTHR12606">
    <property type="entry name" value="SENTRIN/SUMO-SPECIFIC PROTEASE"/>
    <property type="match status" value="1"/>
</dbReference>
<dbReference type="Pfam" id="PF02902">
    <property type="entry name" value="Peptidase_C48"/>
    <property type="match status" value="1"/>
</dbReference>
<proteinExistence type="inferred from homology"/>
<dbReference type="GO" id="GO:0006508">
    <property type="term" value="P:proteolysis"/>
    <property type="evidence" value="ECO:0007669"/>
    <property type="project" value="UniProtKB-KW"/>
</dbReference>
<keyword evidence="8" id="KW-1185">Reference proteome</keyword>
<sequence length="298" mass="34135">MWPESKAAAPASSATANVNYKQPIPSQFEEPSLPSDVIVLEKYDELEKENKLRAERISEIVRDVSDIKPLSDDELRRIGKYWTCANDSVTILSKFNLDVTARDLKTLRNGKWLNDTVIDFYLSLLTDRCMKKGSKLPKSFAFTTHFFSTLKAKGHAGVARWAKRKKVDVTKMDYVFVPMNIQNAHWALAVINNKERRFQYYDSMRGLSSMDALNRLCDYMTDESKRLGVTGIDYTEYEMDADVPAPRQENGYDCGVFTCTNVEYLSRGAKLTFKQSDMQNLRNKMALEVLQGELLQNE</sequence>
<dbReference type="STRING" id="984486.A0A1E3QXT3"/>
<dbReference type="OrthoDB" id="1939479at2759"/>
<evidence type="ECO:0000256" key="2">
    <source>
        <dbReference type="ARBA" id="ARBA00022670"/>
    </source>
</evidence>
<keyword evidence="4" id="KW-0788">Thiol protease</keyword>